<dbReference type="RefSeq" id="WP_210036510.1">
    <property type="nucleotide sequence ID" value="NZ_JAGINU010000002.1"/>
</dbReference>
<accession>A0ABS4W601</accession>
<sequence>MNNKNARHTPLPKYVLAGTSRGSAGRSWAPLVTTGISIPPSDRPAADFPEYEPTPLDLATIEELDEVGIESRLSAAATLAAYELRRRELLGLRAELPRTAFAPDPDEVEDEEPHLIATPAA</sequence>
<reference evidence="2 3" key="1">
    <citation type="submission" date="2021-03" db="EMBL/GenBank/DDBJ databases">
        <title>Sequencing the genomes of 1000 actinobacteria strains.</title>
        <authorList>
            <person name="Klenk H.-P."/>
        </authorList>
    </citation>
    <scope>NUCLEOTIDE SEQUENCE [LARGE SCALE GENOMIC DNA]</scope>
    <source>
        <strain evidence="2 3">DSM 45256</strain>
    </source>
</reference>
<proteinExistence type="predicted"/>
<organism evidence="2 3">
    <name type="scientific">Pseudonocardia parietis</name>
    <dbReference type="NCBI Taxonomy" id="570936"/>
    <lineage>
        <taxon>Bacteria</taxon>
        <taxon>Bacillati</taxon>
        <taxon>Actinomycetota</taxon>
        <taxon>Actinomycetes</taxon>
        <taxon>Pseudonocardiales</taxon>
        <taxon>Pseudonocardiaceae</taxon>
        <taxon>Pseudonocardia</taxon>
    </lineage>
</organism>
<comment type="caution">
    <text evidence="2">The sequence shown here is derived from an EMBL/GenBank/DDBJ whole genome shotgun (WGS) entry which is preliminary data.</text>
</comment>
<dbReference type="Proteomes" id="UP001519295">
    <property type="component" value="Unassembled WGS sequence"/>
</dbReference>
<gene>
    <name evidence="2" type="ORF">JOF36_007121</name>
</gene>
<dbReference type="EMBL" id="JAGINU010000002">
    <property type="protein sequence ID" value="MBP2371348.1"/>
    <property type="molecule type" value="Genomic_DNA"/>
</dbReference>
<evidence type="ECO:0000313" key="3">
    <source>
        <dbReference type="Proteomes" id="UP001519295"/>
    </source>
</evidence>
<feature type="region of interest" description="Disordered" evidence="1">
    <location>
        <begin position="100"/>
        <end position="121"/>
    </location>
</feature>
<evidence type="ECO:0000256" key="1">
    <source>
        <dbReference type="SAM" id="MobiDB-lite"/>
    </source>
</evidence>
<keyword evidence="3" id="KW-1185">Reference proteome</keyword>
<feature type="region of interest" description="Disordered" evidence="1">
    <location>
        <begin position="1"/>
        <end position="25"/>
    </location>
</feature>
<protein>
    <submittedName>
        <fullName evidence="2">Uncharacterized protein</fullName>
    </submittedName>
</protein>
<evidence type="ECO:0000313" key="2">
    <source>
        <dbReference type="EMBL" id="MBP2371348.1"/>
    </source>
</evidence>
<name>A0ABS4W601_9PSEU</name>